<accession>A0A9P1FNU7</accession>
<name>A0A9P1FNU7_9DINO</name>
<feature type="region of interest" description="Disordered" evidence="1">
    <location>
        <begin position="401"/>
        <end position="598"/>
    </location>
</feature>
<proteinExistence type="predicted"/>
<evidence type="ECO:0000313" key="2">
    <source>
        <dbReference type="EMBL" id="CAI3982761.1"/>
    </source>
</evidence>
<evidence type="ECO:0000256" key="1">
    <source>
        <dbReference type="SAM" id="MobiDB-lite"/>
    </source>
</evidence>
<dbReference type="AlphaFoldDB" id="A0A9P1FNU7"/>
<gene>
    <name evidence="2" type="ORF">C1SCF055_LOCUS10425</name>
</gene>
<comment type="caution">
    <text evidence="2">The sequence shown here is derived from an EMBL/GenBank/DDBJ whole genome shotgun (WGS) entry which is preliminary data.</text>
</comment>
<sequence>MSSPPPSDSKTHAHDDGLARAWEGDFNVRERMRFGAGKLLVWPKGKANAELIGQTSMQALSMNCNVLTIMAAWWCPTQTTPKTPSITVVKAQEIGVNDFYVEIFKYWTLKKPRKALSTTPAATSTSSASSTSGVEVVDLADSGDESGDLSVIMEVRDKSDPYTTIFEDSDQDCAEAAALSDEIRDYATSTMAILNDAISDAMDEEAADEIRLSPEYPGEDPYPAVEEPVTVNPKEPVPDPDMGGPVTASSSMATPADQPGVPPPAAPTRENKTFTDTQGVMTIKDVEQKILYLKQLLAQKKQMEQQPASDVADTLPFDPVPVAAALMTGSSPDAVSSSDSQDSIGTPSGICRCLAGDFSNAKRGNQQDDPPSTTSQKRSPMLIVPKNWDVLIQQRMVDIFTMAKTGAPEPPRSDPEGQRPEGPRPDCPPDPEGREPEGPQPEGPRPDCPPEPEGPRPEGPHQNGTVEKMEIDDEPPVVLRTEQWKLKPAGRGRGRGKGRGGRRGRGKACTGEIMVESSADEADEGDVESKAAAAAVPTVDEDVGKKPRRQPKDLPQPPTEPEPSTGGAGEPAEPSEPGPGGENAKVPRKRAKAGQGAAGISFARRTCPKTCPARERWRAAKAVFEEKIAPCLLELGFRKGLYEVHWWTWCMENLHEHDKVQQVTRDMETEDNEVTRSNQFHDAFVAAARVEAGNFIQENGLCMDED</sequence>
<feature type="compositionally biased region" description="Low complexity" evidence="1">
    <location>
        <begin position="330"/>
        <end position="343"/>
    </location>
</feature>
<reference evidence="3 4" key="2">
    <citation type="submission" date="2024-05" db="EMBL/GenBank/DDBJ databases">
        <authorList>
            <person name="Chen Y."/>
            <person name="Shah S."/>
            <person name="Dougan E. K."/>
            <person name="Thang M."/>
            <person name="Chan C."/>
        </authorList>
    </citation>
    <scope>NUCLEOTIDE SEQUENCE [LARGE SCALE GENOMIC DNA]</scope>
</reference>
<feature type="region of interest" description="Disordered" evidence="1">
    <location>
        <begin position="329"/>
        <end position="384"/>
    </location>
</feature>
<feature type="compositionally biased region" description="Basic residues" evidence="1">
    <location>
        <begin position="488"/>
        <end position="506"/>
    </location>
</feature>
<keyword evidence="4" id="KW-1185">Reference proteome</keyword>
<dbReference type="Proteomes" id="UP001152797">
    <property type="component" value="Unassembled WGS sequence"/>
</dbReference>
<dbReference type="EMBL" id="CAMXCT030000745">
    <property type="protein sequence ID" value="CAL4770073.1"/>
    <property type="molecule type" value="Genomic_DNA"/>
</dbReference>
<organism evidence="2">
    <name type="scientific">Cladocopium goreaui</name>
    <dbReference type="NCBI Taxonomy" id="2562237"/>
    <lineage>
        <taxon>Eukaryota</taxon>
        <taxon>Sar</taxon>
        <taxon>Alveolata</taxon>
        <taxon>Dinophyceae</taxon>
        <taxon>Suessiales</taxon>
        <taxon>Symbiodiniaceae</taxon>
        <taxon>Cladocopium</taxon>
    </lineage>
</organism>
<dbReference type="EMBL" id="CAMXCT020000745">
    <property type="protein sequence ID" value="CAL1136136.1"/>
    <property type="molecule type" value="Genomic_DNA"/>
</dbReference>
<feature type="region of interest" description="Disordered" evidence="1">
    <location>
        <begin position="213"/>
        <end position="272"/>
    </location>
</feature>
<feature type="compositionally biased region" description="Polar residues" evidence="1">
    <location>
        <begin position="362"/>
        <end position="378"/>
    </location>
</feature>
<feature type="compositionally biased region" description="Pro residues" evidence="1">
    <location>
        <begin position="438"/>
        <end position="452"/>
    </location>
</feature>
<reference evidence="2" key="1">
    <citation type="submission" date="2022-10" db="EMBL/GenBank/DDBJ databases">
        <authorList>
            <person name="Chen Y."/>
            <person name="Dougan E. K."/>
            <person name="Chan C."/>
            <person name="Rhodes N."/>
            <person name="Thang M."/>
        </authorList>
    </citation>
    <scope>NUCLEOTIDE SEQUENCE</scope>
</reference>
<protein>
    <submittedName>
        <fullName evidence="2">Uncharacterized protein</fullName>
    </submittedName>
</protein>
<evidence type="ECO:0000313" key="3">
    <source>
        <dbReference type="EMBL" id="CAL4770073.1"/>
    </source>
</evidence>
<evidence type="ECO:0000313" key="4">
    <source>
        <dbReference type="Proteomes" id="UP001152797"/>
    </source>
</evidence>
<dbReference type="EMBL" id="CAMXCT010000745">
    <property type="protein sequence ID" value="CAI3982761.1"/>
    <property type="molecule type" value="Genomic_DNA"/>
</dbReference>
<feature type="compositionally biased region" description="Basic and acidic residues" evidence="1">
    <location>
        <begin position="411"/>
        <end position="424"/>
    </location>
</feature>